<reference evidence="3" key="1">
    <citation type="submission" date="2025-08" db="UniProtKB">
        <authorList>
            <consortium name="RefSeq"/>
        </authorList>
    </citation>
    <scope>IDENTIFICATION</scope>
    <source>
        <tissue evidence="3">Muscle</tissue>
    </source>
</reference>
<dbReference type="GO" id="GO:0070072">
    <property type="term" value="P:vacuolar proton-transporting V-type ATPase complex assembly"/>
    <property type="evidence" value="ECO:0007669"/>
    <property type="project" value="InterPro"/>
</dbReference>
<protein>
    <recommendedName>
        <fullName evidence="1">Vacuolar ATPase assembly protein VMA22</fullName>
    </recommendedName>
</protein>
<dbReference type="Pfam" id="PF21730">
    <property type="entry name" value="Vma22_CCDC115"/>
    <property type="match status" value="1"/>
</dbReference>
<gene>
    <name evidence="3" type="primary">LOC117233715</name>
</gene>
<accession>A0A6J3KAM5</accession>
<dbReference type="KEGG" id="bvk:117233715"/>
<evidence type="ECO:0000313" key="3">
    <source>
        <dbReference type="RefSeq" id="XP_033350162.1"/>
    </source>
</evidence>
<dbReference type="PANTHER" id="PTHR31996">
    <property type="entry name" value="COILED-COIL DOMAIN-CONTAINING PROTEIN 115"/>
    <property type="match status" value="1"/>
</dbReference>
<dbReference type="RefSeq" id="XP_033350162.1">
    <property type="nucleotide sequence ID" value="XM_033494271.1"/>
</dbReference>
<dbReference type="AlphaFoldDB" id="A0A6J3KAM5"/>
<keyword evidence="2" id="KW-1185">Reference proteome</keyword>
<dbReference type="GO" id="GO:0051082">
    <property type="term" value="F:unfolded protein binding"/>
    <property type="evidence" value="ECO:0007669"/>
    <property type="project" value="TreeGrafter"/>
</dbReference>
<evidence type="ECO:0000256" key="1">
    <source>
        <dbReference type="ARBA" id="ARBA00093634"/>
    </source>
</evidence>
<organism evidence="2 3">
    <name type="scientific">Bombus vosnesenskii</name>
    <dbReference type="NCBI Taxonomy" id="207650"/>
    <lineage>
        <taxon>Eukaryota</taxon>
        <taxon>Metazoa</taxon>
        <taxon>Ecdysozoa</taxon>
        <taxon>Arthropoda</taxon>
        <taxon>Hexapoda</taxon>
        <taxon>Insecta</taxon>
        <taxon>Pterygota</taxon>
        <taxon>Neoptera</taxon>
        <taxon>Endopterygota</taxon>
        <taxon>Hymenoptera</taxon>
        <taxon>Apocrita</taxon>
        <taxon>Aculeata</taxon>
        <taxon>Apoidea</taxon>
        <taxon>Anthophila</taxon>
        <taxon>Apidae</taxon>
        <taxon>Bombus</taxon>
        <taxon>Pyrobombus</taxon>
    </lineage>
</organism>
<dbReference type="Proteomes" id="UP000504631">
    <property type="component" value="Unplaced"/>
</dbReference>
<dbReference type="PANTHER" id="PTHR31996:SF2">
    <property type="entry name" value="COILED-COIL DOMAIN-CONTAINING PROTEIN 115"/>
    <property type="match status" value="1"/>
</dbReference>
<sequence length="167" mass="19265">MHESIDDICKAIDENLLRNLELMQEKIDIDVQMEKILRDGYIELAKAKYIRGKESISVLQVPVDNERVVTLFELETKLTEETGKIVPNFDISLKRLDKSEDEIQDPIKWFGVLVPQSLRIAQKRFQESLYLIVRAANIQAEIASVVDKLQSLYFLKHTSCSTNNTKI</sequence>
<proteinExistence type="predicted"/>
<dbReference type="GeneID" id="117233715"/>
<dbReference type="InterPro" id="IPR040357">
    <property type="entry name" value="Vma22/CCDC115"/>
</dbReference>
<evidence type="ECO:0000313" key="2">
    <source>
        <dbReference type="Proteomes" id="UP000504631"/>
    </source>
</evidence>
<dbReference type="Gene3D" id="1.10.287.3240">
    <property type="match status" value="1"/>
</dbReference>
<name>A0A6J3KAM5_9HYME</name>